<proteinExistence type="predicted"/>
<reference evidence="1" key="1">
    <citation type="submission" date="2021-02" db="EMBL/GenBank/DDBJ databases">
        <authorList>
            <person name="Dougan E. K."/>
            <person name="Rhodes N."/>
            <person name="Thang M."/>
            <person name="Chan C."/>
        </authorList>
    </citation>
    <scope>NUCLEOTIDE SEQUENCE</scope>
</reference>
<comment type="caution">
    <text evidence="1">The sequence shown here is derived from an EMBL/GenBank/DDBJ whole genome shotgun (WGS) entry which is preliminary data.</text>
</comment>
<accession>A0A812IKP8</accession>
<organism evidence="1 2">
    <name type="scientific">Symbiodinium natans</name>
    <dbReference type="NCBI Taxonomy" id="878477"/>
    <lineage>
        <taxon>Eukaryota</taxon>
        <taxon>Sar</taxon>
        <taxon>Alveolata</taxon>
        <taxon>Dinophyceae</taxon>
        <taxon>Suessiales</taxon>
        <taxon>Symbiodiniaceae</taxon>
        <taxon>Symbiodinium</taxon>
    </lineage>
</organism>
<evidence type="ECO:0000313" key="1">
    <source>
        <dbReference type="EMBL" id="CAE7039608.1"/>
    </source>
</evidence>
<dbReference type="OrthoDB" id="10421633at2759"/>
<dbReference type="EMBL" id="CAJNDS010000291">
    <property type="protein sequence ID" value="CAE7039608.1"/>
    <property type="molecule type" value="Genomic_DNA"/>
</dbReference>
<gene>
    <name evidence="1" type="ORF">SNAT2548_LOCUS4715</name>
</gene>
<evidence type="ECO:0000313" key="2">
    <source>
        <dbReference type="Proteomes" id="UP000604046"/>
    </source>
</evidence>
<name>A0A812IKP8_9DINO</name>
<keyword evidence="2" id="KW-1185">Reference proteome</keyword>
<protein>
    <submittedName>
        <fullName evidence="1">Uncharacterized protein</fullName>
    </submittedName>
</protein>
<dbReference type="AlphaFoldDB" id="A0A812IKP8"/>
<sequence length="208" mass="23278">MVHLGLGEAWIDHVLEVDKRRFSMIVLPLGWEAVGGKDTMRSMVGVEFETEGEEHEVAVPAGVSATWDGLLQCVGTVPGLADYVIRYGDDCRRTDMASFVRGEEFLQKYESIERVENCGLEDPVYLTPGRFLKKTERTFVDFRILLWTWFGASHCFTGDGITQDEKGIRGSSEYFIPNLALKELVRDKGAALLPLTVRLSNGKDPDDS</sequence>
<dbReference type="Proteomes" id="UP000604046">
    <property type="component" value="Unassembled WGS sequence"/>
</dbReference>